<evidence type="ECO:0000256" key="1">
    <source>
        <dbReference type="ARBA" id="ARBA00022723"/>
    </source>
</evidence>
<gene>
    <name evidence="8" type="ORF">SI8410_08011120</name>
</gene>
<dbReference type="InterPro" id="IPR059080">
    <property type="entry name" value="WHD_PTC1"/>
</dbReference>
<dbReference type="PROSITE" id="PS01359">
    <property type="entry name" value="ZF_PHD_1"/>
    <property type="match status" value="1"/>
</dbReference>
<dbReference type="EMBL" id="LR746271">
    <property type="protein sequence ID" value="CAA7400442.1"/>
    <property type="molecule type" value="Genomic_DNA"/>
</dbReference>
<dbReference type="Proteomes" id="UP000663760">
    <property type="component" value="Chromosome 8"/>
</dbReference>
<dbReference type="SMART" id="SM00249">
    <property type="entry name" value="PHD"/>
    <property type="match status" value="1"/>
</dbReference>
<dbReference type="AlphaFoldDB" id="A0A7I8KSI2"/>
<dbReference type="Pfam" id="PF25874">
    <property type="entry name" value="WHD_plant_repro"/>
    <property type="match status" value="1"/>
</dbReference>
<evidence type="ECO:0000256" key="5">
    <source>
        <dbReference type="ARBA" id="ARBA00023163"/>
    </source>
</evidence>
<dbReference type="Gene3D" id="3.30.40.10">
    <property type="entry name" value="Zinc/RING finger domain, C3HC4 (zinc finger)"/>
    <property type="match status" value="1"/>
</dbReference>
<evidence type="ECO:0000256" key="4">
    <source>
        <dbReference type="ARBA" id="ARBA00023015"/>
    </source>
</evidence>
<dbReference type="Pfam" id="PF25565">
    <property type="entry name" value="Ubiquitin_At1g33420"/>
    <property type="match status" value="1"/>
</dbReference>
<evidence type="ECO:0000313" key="9">
    <source>
        <dbReference type="Proteomes" id="UP000663760"/>
    </source>
</evidence>
<accession>A0A7I8KSI2</accession>
<dbReference type="CDD" id="cd15556">
    <property type="entry name" value="PHD_MMD1_like"/>
    <property type="match status" value="1"/>
</dbReference>
<keyword evidence="2" id="KW-0863">Zinc-finger</keyword>
<dbReference type="PANTHER" id="PTHR46201:SF3">
    <property type="entry name" value="OS01G0877500 PROTEIN"/>
    <property type="match status" value="1"/>
</dbReference>
<feature type="region of interest" description="Disordered" evidence="6">
    <location>
        <begin position="78"/>
        <end position="97"/>
    </location>
</feature>
<evidence type="ECO:0000313" key="8">
    <source>
        <dbReference type="EMBL" id="CAA7400442.1"/>
    </source>
</evidence>
<dbReference type="InterPro" id="IPR011011">
    <property type="entry name" value="Znf_FYVE_PHD"/>
</dbReference>
<name>A0A7I8KSI2_SPIIN</name>
<evidence type="ECO:0000256" key="3">
    <source>
        <dbReference type="ARBA" id="ARBA00022833"/>
    </source>
</evidence>
<keyword evidence="3" id="KW-0862">Zinc</keyword>
<dbReference type="GO" id="GO:0008270">
    <property type="term" value="F:zinc ion binding"/>
    <property type="evidence" value="ECO:0007669"/>
    <property type="project" value="UniProtKB-KW"/>
</dbReference>
<keyword evidence="4" id="KW-0805">Transcription regulation</keyword>
<evidence type="ECO:0000259" key="7">
    <source>
        <dbReference type="SMART" id="SM00249"/>
    </source>
</evidence>
<sequence>MVVNGRPLKRAKKRVTADLYDLLTFPAGAGIGFDGPFRTNVRSFLSRHARLPPPSSVLSPAAAPHLLTWRVSFRIGGPKTAEESGEEDTDRKAADDSPSAFVVDLDVVEEDVARSRSVYCDQCRVVGWSGHPVCGKRYHFIIRNELTSSTHPDQSCMRCGSMLQCSTCNHEMTADDLEDWAYLQLGDTTHLLHGVIHTNGYGHLLRVNGREGGSRVLTGCDVMGFWDRLCGMLRVRKVTVMDISKKHGLEYRLLHAVTAGHSWYGNWGYEFGTGSFALTVDAYRKAVEALANLPLSVFFSHSRSPRGPLQDTISMYCALSDCQLLTVGELFSFVMRLLRDAEGRRPPSGTPACGAAAPSGVLCAWTGEEVGRLEAAMVKVLRAAGGYRWVSWRALRGAVCQQAASSLALLDYCLKGLAGKSAGDGMVVIVRCNAETRAIEFSLVTVGGERTAGWSGPTRHQILRDLRFLYDALLNPGTMHPYRPRPLRQLAQQYAMRLLDCKQFIKDYDRSSSRVGGPNPQAIRVWCQAELDQPKHYAPPPAELVVLPVTATVGDLKAEATRAFRETYLAFQRFHVEQLSEYGDVADRAPVKLLVGSEGTVRVRGRWTGDLQRLGQFRMERGLENWTVDCSCGAKDDDGERMLACDACGVWQHTRCSGIDDVMEVPSRFVCRRCSGPRRPGGPGRKCRYPKDSSGMTGRCSTNAAAGPTFMDGGGYGCLTQVR</sequence>
<dbReference type="OrthoDB" id="436852at2759"/>
<dbReference type="PANTHER" id="PTHR46201">
    <property type="entry name" value="PHD FINGER PROTEIN MALE MEIOCYTE DEATH 1-RELATED"/>
    <property type="match status" value="1"/>
</dbReference>
<dbReference type="InterPro" id="IPR057765">
    <property type="entry name" value="MS1-like_ubiquitin"/>
</dbReference>
<reference evidence="8" key="1">
    <citation type="submission" date="2020-02" db="EMBL/GenBank/DDBJ databases">
        <authorList>
            <person name="Scholz U."/>
            <person name="Mascher M."/>
            <person name="Fiebig A."/>
        </authorList>
    </citation>
    <scope>NUCLEOTIDE SEQUENCE</scope>
</reference>
<dbReference type="InterPro" id="IPR058054">
    <property type="entry name" value="Znf_MS1-like"/>
</dbReference>
<evidence type="ECO:0000256" key="2">
    <source>
        <dbReference type="ARBA" id="ARBA00022771"/>
    </source>
</evidence>
<evidence type="ECO:0000256" key="6">
    <source>
        <dbReference type="SAM" id="MobiDB-lite"/>
    </source>
</evidence>
<feature type="domain" description="Zinc finger PHD-type" evidence="7">
    <location>
        <begin position="629"/>
        <end position="675"/>
    </location>
</feature>
<dbReference type="InterPro" id="IPR013083">
    <property type="entry name" value="Znf_RING/FYVE/PHD"/>
</dbReference>
<dbReference type="InterPro" id="IPR019786">
    <property type="entry name" value="Zinc_finger_PHD-type_CS"/>
</dbReference>
<keyword evidence="5" id="KW-0804">Transcription</keyword>
<dbReference type="Pfam" id="PF00628">
    <property type="entry name" value="PHD"/>
    <property type="match status" value="1"/>
</dbReference>
<protein>
    <recommendedName>
        <fullName evidence="7">Zinc finger PHD-type domain-containing protein</fullName>
    </recommendedName>
</protein>
<dbReference type="InterPro" id="IPR001965">
    <property type="entry name" value="Znf_PHD"/>
</dbReference>
<proteinExistence type="predicted"/>
<dbReference type="InterPro" id="IPR019787">
    <property type="entry name" value="Znf_PHD-finger"/>
</dbReference>
<keyword evidence="1" id="KW-0479">Metal-binding</keyword>
<organism evidence="8 9">
    <name type="scientific">Spirodela intermedia</name>
    <name type="common">Intermediate duckweed</name>
    <dbReference type="NCBI Taxonomy" id="51605"/>
    <lineage>
        <taxon>Eukaryota</taxon>
        <taxon>Viridiplantae</taxon>
        <taxon>Streptophyta</taxon>
        <taxon>Embryophyta</taxon>
        <taxon>Tracheophyta</taxon>
        <taxon>Spermatophyta</taxon>
        <taxon>Magnoliopsida</taxon>
        <taxon>Liliopsida</taxon>
        <taxon>Araceae</taxon>
        <taxon>Lemnoideae</taxon>
        <taxon>Spirodela</taxon>
    </lineage>
</organism>
<keyword evidence="9" id="KW-1185">Reference proteome</keyword>
<dbReference type="SUPFAM" id="SSF57903">
    <property type="entry name" value="FYVE/PHD zinc finger"/>
    <property type="match status" value="1"/>
</dbReference>